<sequence length="139" mass="15227">MTEQLPTVHTQADLEGAWRHLVRPLGWTSRRFWIMLIEAGGDVVPQVIEVDELDHPPGDPELEGGATFLRELVEMLHVPGARVAFLVCRPGTGPAGPDDRAWAGALLRMAQRAGVRCEPTHLATDEEILPIPLDELDAA</sequence>
<name>A0A4Q4ZH77_9ACTN</name>
<accession>A0A4Q4ZH77</accession>
<evidence type="ECO:0000313" key="1">
    <source>
        <dbReference type="EMBL" id="RYP86841.1"/>
    </source>
</evidence>
<protein>
    <submittedName>
        <fullName evidence="1">Uncharacterized protein</fullName>
    </submittedName>
</protein>
<keyword evidence="2" id="KW-1185">Reference proteome</keyword>
<proteinExistence type="predicted"/>
<reference evidence="1 2" key="1">
    <citation type="submission" date="2019-01" db="EMBL/GenBank/DDBJ databases">
        <title>Nocardioides guangzhouensis sp. nov., an actinobacterium isolated from soil.</title>
        <authorList>
            <person name="Fu Y."/>
            <person name="Cai Y."/>
            <person name="Lin Z."/>
            <person name="Chen P."/>
        </authorList>
    </citation>
    <scope>NUCLEOTIDE SEQUENCE [LARGE SCALE GENOMIC DNA]</scope>
    <source>
        <strain evidence="1 2">130</strain>
    </source>
</reference>
<dbReference type="EMBL" id="SDKM01000009">
    <property type="protein sequence ID" value="RYP86841.1"/>
    <property type="molecule type" value="Genomic_DNA"/>
</dbReference>
<organism evidence="1 2">
    <name type="scientific">Nocardioides guangzhouensis</name>
    <dbReference type="NCBI Taxonomy" id="2497878"/>
    <lineage>
        <taxon>Bacteria</taxon>
        <taxon>Bacillati</taxon>
        <taxon>Actinomycetota</taxon>
        <taxon>Actinomycetes</taxon>
        <taxon>Propionibacteriales</taxon>
        <taxon>Nocardioidaceae</taxon>
        <taxon>Nocardioides</taxon>
    </lineage>
</organism>
<gene>
    <name evidence="1" type="ORF">EKO23_07645</name>
</gene>
<dbReference type="OrthoDB" id="4373027at2"/>
<dbReference type="RefSeq" id="WP_134715862.1">
    <property type="nucleotide sequence ID" value="NZ_SDKM01000009.1"/>
</dbReference>
<comment type="caution">
    <text evidence="1">The sequence shown here is derived from an EMBL/GenBank/DDBJ whole genome shotgun (WGS) entry which is preliminary data.</text>
</comment>
<dbReference type="Proteomes" id="UP000295198">
    <property type="component" value="Unassembled WGS sequence"/>
</dbReference>
<dbReference type="AlphaFoldDB" id="A0A4Q4ZH77"/>
<evidence type="ECO:0000313" key="2">
    <source>
        <dbReference type="Proteomes" id="UP000295198"/>
    </source>
</evidence>